<reference evidence="1 2" key="1">
    <citation type="journal article" date="2019" name="Sci. Rep.">
        <title>Orb-weaving spider Araneus ventricosus genome elucidates the spidroin gene catalogue.</title>
        <authorList>
            <person name="Kono N."/>
            <person name="Nakamura H."/>
            <person name="Ohtoshi R."/>
            <person name="Moran D.A.P."/>
            <person name="Shinohara A."/>
            <person name="Yoshida Y."/>
            <person name="Fujiwara M."/>
            <person name="Mori M."/>
            <person name="Tomita M."/>
            <person name="Arakawa K."/>
        </authorList>
    </citation>
    <scope>NUCLEOTIDE SEQUENCE [LARGE SCALE GENOMIC DNA]</scope>
</reference>
<protein>
    <submittedName>
        <fullName evidence="1">Uncharacterized protein</fullName>
    </submittedName>
</protein>
<proteinExistence type="predicted"/>
<name>A0A4Y2LJL1_ARAVE</name>
<accession>A0A4Y2LJL1</accession>
<evidence type="ECO:0000313" key="1">
    <source>
        <dbReference type="EMBL" id="GBN13756.1"/>
    </source>
</evidence>
<gene>
    <name evidence="1" type="ORF">AVEN_144014_1</name>
</gene>
<sequence>MRWRDCPITSVLNREIVKRNFRMYRAILKFSFAYREETHSLYERILVCSLQQFGYLCKIASSFTKTKPQEVQRSAIPRFHKFSSKFVVPTYKKQSIKEPLFLKLPDRTLNYSNH</sequence>
<keyword evidence="2" id="KW-1185">Reference proteome</keyword>
<dbReference type="Proteomes" id="UP000499080">
    <property type="component" value="Unassembled WGS sequence"/>
</dbReference>
<evidence type="ECO:0000313" key="2">
    <source>
        <dbReference type="Proteomes" id="UP000499080"/>
    </source>
</evidence>
<dbReference type="AlphaFoldDB" id="A0A4Y2LJL1"/>
<organism evidence="1 2">
    <name type="scientific">Araneus ventricosus</name>
    <name type="common">Orbweaver spider</name>
    <name type="synonym">Epeira ventricosa</name>
    <dbReference type="NCBI Taxonomy" id="182803"/>
    <lineage>
        <taxon>Eukaryota</taxon>
        <taxon>Metazoa</taxon>
        <taxon>Ecdysozoa</taxon>
        <taxon>Arthropoda</taxon>
        <taxon>Chelicerata</taxon>
        <taxon>Arachnida</taxon>
        <taxon>Araneae</taxon>
        <taxon>Araneomorphae</taxon>
        <taxon>Entelegynae</taxon>
        <taxon>Araneoidea</taxon>
        <taxon>Araneidae</taxon>
        <taxon>Araneus</taxon>
    </lineage>
</organism>
<dbReference type="EMBL" id="BGPR01118731">
    <property type="protein sequence ID" value="GBN13756.1"/>
    <property type="molecule type" value="Genomic_DNA"/>
</dbReference>
<comment type="caution">
    <text evidence="1">The sequence shown here is derived from an EMBL/GenBank/DDBJ whole genome shotgun (WGS) entry which is preliminary data.</text>
</comment>